<protein>
    <recommendedName>
        <fullName evidence="3">Beta-lactamase superfamily II metal-dependent hydrolase</fullName>
    </recommendedName>
</protein>
<keyword evidence="2" id="KW-1185">Reference proteome</keyword>
<dbReference type="OrthoDB" id="9761531at2"/>
<accession>A0A3L9YUI4</accession>
<dbReference type="EMBL" id="REFC01000012">
    <property type="protein sequence ID" value="RMA64316.1"/>
    <property type="molecule type" value="Genomic_DNA"/>
</dbReference>
<organism evidence="1 2">
    <name type="scientific">Ulvibacter antarcticus</name>
    <dbReference type="NCBI Taxonomy" id="442714"/>
    <lineage>
        <taxon>Bacteria</taxon>
        <taxon>Pseudomonadati</taxon>
        <taxon>Bacteroidota</taxon>
        <taxon>Flavobacteriia</taxon>
        <taxon>Flavobacteriales</taxon>
        <taxon>Flavobacteriaceae</taxon>
        <taxon>Ulvibacter</taxon>
    </lineage>
</organism>
<dbReference type="Gene3D" id="3.60.15.10">
    <property type="entry name" value="Ribonuclease Z/Hydroxyacylglutathione hydrolase-like"/>
    <property type="match status" value="1"/>
</dbReference>
<evidence type="ECO:0000313" key="2">
    <source>
        <dbReference type="Proteomes" id="UP000271339"/>
    </source>
</evidence>
<dbReference type="RefSeq" id="WP_121906775.1">
    <property type="nucleotide sequence ID" value="NZ_REFC01000012.1"/>
</dbReference>
<reference evidence="1 2" key="1">
    <citation type="submission" date="2018-10" db="EMBL/GenBank/DDBJ databases">
        <title>Genomic Encyclopedia of Archaeal and Bacterial Type Strains, Phase II (KMG-II): from individual species to whole genera.</title>
        <authorList>
            <person name="Goeker M."/>
        </authorList>
    </citation>
    <scope>NUCLEOTIDE SEQUENCE [LARGE SCALE GENOMIC DNA]</scope>
    <source>
        <strain evidence="1 2">DSM 23424</strain>
    </source>
</reference>
<dbReference type="Proteomes" id="UP000271339">
    <property type="component" value="Unassembled WGS sequence"/>
</dbReference>
<evidence type="ECO:0008006" key="3">
    <source>
        <dbReference type="Google" id="ProtNLM"/>
    </source>
</evidence>
<dbReference type="PANTHER" id="PTHR30619">
    <property type="entry name" value="DNA INTERNALIZATION/COMPETENCE PROTEIN COMEC/REC2"/>
    <property type="match status" value="1"/>
</dbReference>
<dbReference type="PANTHER" id="PTHR30619:SF1">
    <property type="entry name" value="RECOMBINATION PROTEIN 2"/>
    <property type="match status" value="1"/>
</dbReference>
<dbReference type="InterPro" id="IPR052159">
    <property type="entry name" value="Competence_DNA_uptake"/>
</dbReference>
<proteinExistence type="predicted"/>
<evidence type="ECO:0000313" key="1">
    <source>
        <dbReference type="EMBL" id="RMA64316.1"/>
    </source>
</evidence>
<sequence>MTQLSKELYNEGSVNYCFAEYPSAKIFKKHTGKSWFNHLLFGDYVKILNTDIKNKRVRVRGRGNTGWMKVAEIRKDRILEVNFVDIGQGDGCHMVTPDDQHFIIDAGKGNNMNRYLTWRFYLYNKKKPMSFPLNAVISHSDLDHYGGFRDIFKNKLLHFDKIYHNCLVERPGNLPFGEQKDNSIFELVRTSDEMKALITNGANRSGTRSTYCKTLNTCLKHSENVEFKGLMEENKYVDQYEKENKIRNKQFSMRVLGPIHEEKSGRKFLRSIKNTGKDKNGHSLILKLIYDKVRILLGGDVNSEFGEIIHKYYKDKGELNELVVDAAKACHHGSNHFNYEFLESINSGVTVISSGDEESYGHPRPDAIGAFGKCGYGKRPLIFSTELSRSNVEITLSKAKELNKLFNKVEELTKGLKTITDLVEAAGVRKKITAANKKINSFLTKYGMINLRTDGKRMIMASKLEVQSAHSKWDIHNLEYSNQSKRFELIKEH</sequence>
<gene>
    <name evidence="1" type="ORF">BXY75_1189</name>
</gene>
<dbReference type="AlphaFoldDB" id="A0A3L9YUI4"/>
<comment type="caution">
    <text evidence="1">The sequence shown here is derived from an EMBL/GenBank/DDBJ whole genome shotgun (WGS) entry which is preliminary data.</text>
</comment>
<dbReference type="InterPro" id="IPR036866">
    <property type="entry name" value="RibonucZ/Hydroxyglut_hydro"/>
</dbReference>
<dbReference type="SUPFAM" id="SSF56281">
    <property type="entry name" value="Metallo-hydrolase/oxidoreductase"/>
    <property type="match status" value="1"/>
</dbReference>
<name>A0A3L9YUI4_9FLAO</name>